<dbReference type="Proteomes" id="UP000069030">
    <property type="component" value="Chromosome"/>
</dbReference>
<evidence type="ECO:0000313" key="4">
    <source>
        <dbReference type="Proteomes" id="UP000069030"/>
    </source>
</evidence>
<reference evidence="3 4" key="1">
    <citation type="journal article" date="2016" name="J. Zhejiang Univ. Sci. B">
        <title>Antibiotic resistance mechanisms of Myroides sp.</title>
        <authorList>
            <person name="Hu S."/>
            <person name="Yuan S."/>
            <person name="Qu H."/>
            <person name="Jiang T."/>
            <person name="Zhou Y."/>
            <person name="Wang M."/>
            <person name="Ming D."/>
        </authorList>
    </citation>
    <scope>NUCLEOTIDE SEQUENCE [LARGE SCALE GENOMIC DNA]</scope>
    <source>
        <strain evidence="3 4">PR63039</strain>
    </source>
</reference>
<keyword evidence="1" id="KW-1133">Transmembrane helix</keyword>
<feature type="transmembrane region" description="Helical" evidence="1">
    <location>
        <begin position="141"/>
        <end position="162"/>
    </location>
</feature>
<evidence type="ECO:0000256" key="1">
    <source>
        <dbReference type="SAM" id="Phobius"/>
    </source>
</evidence>
<evidence type="ECO:0000259" key="2">
    <source>
        <dbReference type="Pfam" id="PF14219"/>
    </source>
</evidence>
<feature type="transmembrane region" description="Helical" evidence="1">
    <location>
        <begin position="59"/>
        <end position="80"/>
    </location>
</feature>
<feature type="domain" description="DUF4328" evidence="2">
    <location>
        <begin position="54"/>
        <end position="194"/>
    </location>
</feature>
<dbReference type="InterPro" id="IPR025565">
    <property type="entry name" value="DUF4328"/>
</dbReference>
<feature type="transmembrane region" description="Helical" evidence="1">
    <location>
        <begin position="174"/>
        <end position="199"/>
    </location>
</feature>
<feature type="transmembrane region" description="Helical" evidence="1">
    <location>
        <begin position="100"/>
        <end position="120"/>
    </location>
</feature>
<dbReference type="Pfam" id="PF14219">
    <property type="entry name" value="DUF4328"/>
    <property type="match status" value="1"/>
</dbReference>
<accession>A0AAI8G6C9</accession>
<dbReference type="RefSeq" id="WP_058699721.1">
    <property type="nucleotide sequence ID" value="NZ_CP013690.1"/>
</dbReference>
<name>A0AAI8G6C9_9FLAO</name>
<keyword evidence="1" id="KW-0812">Transmembrane</keyword>
<keyword evidence="1" id="KW-0472">Membrane</keyword>
<dbReference type="AlphaFoldDB" id="A0AAI8G6C9"/>
<organism evidence="3 4">
    <name type="scientific">Myroides odoratimimus</name>
    <dbReference type="NCBI Taxonomy" id="76832"/>
    <lineage>
        <taxon>Bacteria</taxon>
        <taxon>Pseudomonadati</taxon>
        <taxon>Bacteroidota</taxon>
        <taxon>Flavobacteriia</taxon>
        <taxon>Flavobacteriales</taxon>
        <taxon>Flavobacteriaceae</taxon>
        <taxon>Myroides</taxon>
    </lineage>
</organism>
<sequence>MLLSNVSRGDALIVAIKLLIISSVASLNCLLIQHNIYTKANLGVQYVNKDLVRFETINFIVTVLNIVAAAFFFIVFIVWFYRAYVNMQSLDTRLNDSKYWIIFGWFLPVFNLVMPYRLLNKMTISAVLYIHKNTSTRLKKFRSYWILLLWVSFLLIYLLRLYQYSIATRVDVMFIIELGIIINALSLLTLFVFASYFSFYRKMEALIYKLEHENKDESANCIELVRE</sequence>
<dbReference type="EMBL" id="CP013690">
    <property type="protein sequence ID" value="ALU27666.1"/>
    <property type="molecule type" value="Genomic_DNA"/>
</dbReference>
<evidence type="ECO:0000313" key="3">
    <source>
        <dbReference type="EMBL" id="ALU27666.1"/>
    </source>
</evidence>
<protein>
    <recommendedName>
        <fullName evidence="2">DUF4328 domain-containing protein</fullName>
    </recommendedName>
</protein>
<dbReference type="KEGG" id="mod:AS202_16590"/>
<gene>
    <name evidence="3" type="ORF">AS202_16590</name>
</gene>
<proteinExistence type="predicted"/>
<feature type="transmembrane region" description="Helical" evidence="1">
    <location>
        <begin position="12"/>
        <end position="32"/>
    </location>
</feature>